<keyword evidence="1" id="KW-0472">Membrane</keyword>
<feature type="transmembrane region" description="Helical" evidence="1">
    <location>
        <begin position="44"/>
        <end position="69"/>
    </location>
</feature>
<reference evidence="2" key="1">
    <citation type="submission" date="2022-08" db="UniProtKB">
        <authorList>
            <consortium name="EnsemblMetazoa"/>
        </authorList>
    </citation>
    <scope>IDENTIFICATION</scope>
</reference>
<accession>A0A8W7PJC4</accession>
<evidence type="ECO:0000256" key="1">
    <source>
        <dbReference type="SAM" id="Phobius"/>
    </source>
</evidence>
<organism evidence="2">
    <name type="scientific">Anopheles coluzzii</name>
    <name type="common">African malaria mosquito</name>
    <dbReference type="NCBI Taxonomy" id="1518534"/>
    <lineage>
        <taxon>Eukaryota</taxon>
        <taxon>Metazoa</taxon>
        <taxon>Ecdysozoa</taxon>
        <taxon>Arthropoda</taxon>
        <taxon>Hexapoda</taxon>
        <taxon>Insecta</taxon>
        <taxon>Pterygota</taxon>
        <taxon>Neoptera</taxon>
        <taxon>Endopterygota</taxon>
        <taxon>Diptera</taxon>
        <taxon>Nematocera</taxon>
        <taxon>Culicoidea</taxon>
        <taxon>Culicidae</taxon>
        <taxon>Anophelinae</taxon>
        <taxon>Anopheles</taxon>
    </lineage>
</organism>
<keyword evidence="1" id="KW-1133">Transmembrane helix</keyword>
<dbReference type="Proteomes" id="UP000075882">
    <property type="component" value="Unassembled WGS sequence"/>
</dbReference>
<sequence>MISHIIASSQPPPSAYPFTAAMTGFCALATRVQLARKSVLMHLAYVFGCISLMSAPAANAFSLPVITIAPIESSASYRSSASLISATSPLHSAFSAFGRFSVITATFFFSPASSALMNSTLTPARRGVCQYED</sequence>
<dbReference type="EnsemblMetazoa" id="ACOM032091-RA">
    <property type="protein sequence ID" value="ACOM032091-PA.1"/>
    <property type="gene ID" value="ACOM032091"/>
</dbReference>
<dbReference type="AlphaFoldDB" id="A0A8W7PJC4"/>
<protein>
    <submittedName>
        <fullName evidence="2">Uncharacterized protein</fullName>
    </submittedName>
</protein>
<feature type="transmembrane region" description="Helical" evidence="1">
    <location>
        <begin position="15"/>
        <end position="32"/>
    </location>
</feature>
<feature type="transmembrane region" description="Helical" evidence="1">
    <location>
        <begin position="89"/>
        <end position="109"/>
    </location>
</feature>
<keyword evidence="1" id="KW-0812">Transmembrane</keyword>
<proteinExistence type="predicted"/>
<name>A0A8W7PJC4_ANOCL</name>
<evidence type="ECO:0000313" key="2">
    <source>
        <dbReference type="EnsemblMetazoa" id="ACOM032091-PA.1"/>
    </source>
</evidence>